<dbReference type="EMBL" id="LJZR01000014">
    <property type="protein sequence ID" value="KPQ35131.1"/>
    <property type="molecule type" value="Genomic_DNA"/>
</dbReference>
<reference evidence="4 5" key="1">
    <citation type="submission" date="2015-09" db="EMBL/GenBank/DDBJ databases">
        <title>Identification and resolution of microdiversity through metagenomic sequencing of parallel consortia.</title>
        <authorList>
            <person name="Nelson W.C."/>
            <person name="Romine M.F."/>
            <person name="Lindemann S.R."/>
        </authorList>
    </citation>
    <scope>NUCLEOTIDE SEQUENCE [LARGE SCALE GENOMIC DNA]</scope>
    <source>
        <strain evidence="4">Ana</strain>
    </source>
</reference>
<evidence type="ECO:0000256" key="2">
    <source>
        <dbReference type="ARBA" id="ARBA00022801"/>
    </source>
</evidence>
<dbReference type="InterPro" id="IPR050565">
    <property type="entry name" value="LYPA1-2/EST-like"/>
</dbReference>
<dbReference type="InterPro" id="IPR003140">
    <property type="entry name" value="PLipase/COase/thioEstase"/>
</dbReference>
<dbReference type="InterPro" id="IPR029058">
    <property type="entry name" value="AB_hydrolase_fold"/>
</dbReference>
<dbReference type="PATRIC" id="fig|1666911.3.peg.4466"/>
<sequence>MIWPFSQSKGFAPGRYLLSLNAIAITPNISSSSNVSDRLLVLLHGWGANAQNVAGLIEAINMIAIPFKGLLPDAPFNHPMVPGGKQWYGFPPNYDFRRPHDFAAQPDLIESRQQLKNWMESLPAQTGIPLEKTIMGGFSQGGAMTLDVGPQLPLAAMLILSSYSHAPIPTCVTSRPVLVIHGRQDPVVPLAKALDTKAQLERQQLPVTYREFDMGHEVSLDALSVASQFCQDL</sequence>
<protein>
    <submittedName>
        <fullName evidence="4">Phospholipase/carboxylesterase</fullName>
    </submittedName>
</protein>
<gene>
    <name evidence="4" type="ORF">HLUCCA11_11975</name>
</gene>
<evidence type="ECO:0000259" key="3">
    <source>
        <dbReference type="Pfam" id="PF02230"/>
    </source>
</evidence>
<dbReference type="SUPFAM" id="SSF53474">
    <property type="entry name" value="alpha/beta-Hydrolases"/>
    <property type="match status" value="1"/>
</dbReference>
<accession>A0A0P8BN31</accession>
<dbReference type="PANTHER" id="PTHR10655:SF17">
    <property type="entry name" value="LYSOPHOSPHOLIPASE-LIKE PROTEIN 1"/>
    <property type="match status" value="1"/>
</dbReference>
<keyword evidence="2" id="KW-0378">Hydrolase</keyword>
<comment type="similarity">
    <text evidence="1">Belongs to the AB hydrolase superfamily. AB hydrolase 2 family.</text>
</comment>
<evidence type="ECO:0000256" key="1">
    <source>
        <dbReference type="ARBA" id="ARBA00006499"/>
    </source>
</evidence>
<name>A0A0P8BN31_9CYAN</name>
<feature type="domain" description="Phospholipase/carboxylesterase/thioesterase" evidence="3">
    <location>
        <begin position="28"/>
        <end position="231"/>
    </location>
</feature>
<evidence type="ECO:0000313" key="5">
    <source>
        <dbReference type="Proteomes" id="UP000050465"/>
    </source>
</evidence>
<dbReference type="PANTHER" id="PTHR10655">
    <property type="entry name" value="LYSOPHOSPHOLIPASE-RELATED"/>
    <property type="match status" value="1"/>
</dbReference>
<comment type="caution">
    <text evidence="4">The sequence shown here is derived from an EMBL/GenBank/DDBJ whole genome shotgun (WGS) entry which is preliminary data.</text>
</comment>
<dbReference type="GO" id="GO:0016787">
    <property type="term" value="F:hydrolase activity"/>
    <property type="evidence" value="ECO:0007669"/>
    <property type="project" value="UniProtKB-KW"/>
</dbReference>
<organism evidence="4 5">
    <name type="scientific">Phormidesmis priestleyi Ana</name>
    <dbReference type="NCBI Taxonomy" id="1666911"/>
    <lineage>
        <taxon>Bacteria</taxon>
        <taxon>Bacillati</taxon>
        <taxon>Cyanobacteriota</taxon>
        <taxon>Cyanophyceae</taxon>
        <taxon>Leptolyngbyales</taxon>
        <taxon>Leptolyngbyaceae</taxon>
        <taxon>Phormidesmis</taxon>
    </lineage>
</organism>
<dbReference type="Pfam" id="PF02230">
    <property type="entry name" value="Abhydrolase_2"/>
    <property type="match status" value="1"/>
</dbReference>
<dbReference type="Proteomes" id="UP000050465">
    <property type="component" value="Unassembled WGS sequence"/>
</dbReference>
<evidence type="ECO:0000313" key="4">
    <source>
        <dbReference type="EMBL" id="KPQ35131.1"/>
    </source>
</evidence>
<dbReference type="AlphaFoldDB" id="A0A0P8BN31"/>
<proteinExistence type="inferred from homology"/>
<dbReference type="STRING" id="1666911.HLUCCA11_11975"/>
<dbReference type="Gene3D" id="3.40.50.1820">
    <property type="entry name" value="alpha/beta hydrolase"/>
    <property type="match status" value="1"/>
</dbReference>